<dbReference type="PANTHER" id="PTHR15627:SF8">
    <property type="entry name" value="TRNA-URIDINE AMINOCARBOXYPROPYLTRANSFERASE 1"/>
    <property type="match status" value="1"/>
</dbReference>
<sequence length="419" mass="47450">MILILLPSYRAGSGCSGVRRDAKSPTYIRLTAEGTERGAHTHIRTRTRTHTHTHTQSITKASRANLRSRSGIFEGYSPEGSRGQSIMKRLRSGYTDSNDERAVKVHTFIKNLHFSVPLYRLREQKDRRECPKCHKRRLFYCYDCLTIVHPESHPPPLALPLNVYVVLHPNELRGKSTSLAASTISPDLHIVEYPAVPEQLEPEDTLVLYPSEKSVELHEVDHLDQYKNVVFIDSTWQQSKAIARDERVSKFKHVRIKSQTSLFWRFQNNDPTYLATVEAIYYFLREYITQVNTVKAQLEHSGSISSPSPPTEHQIESNDSKASPSASNEISPKTIDGAASSIETTAFYDGEVDDLLFYYINQYIGVQQRYTSGNANKYTDRHFSGYIIQNTSWDELVAAPLADGNASEKLTKAAREAIG</sequence>
<dbReference type="OrthoDB" id="3173at2759"/>
<reference evidence="14" key="1">
    <citation type="submission" date="2019-11" db="EMBL/GenBank/DDBJ databases">
        <title>Leishmania tarentolae CDS.</title>
        <authorList>
            <person name="Goto Y."/>
            <person name="Yamagishi J."/>
        </authorList>
    </citation>
    <scope>NUCLEOTIDE SEQUENCE [LARGE SCALE GENOMIC DNA]</scope>
    <source>
        <strain evidence="14">Parrot Tar II</strain>
    </source>
</reference>
<dbReference type="InterPro" id="IPR051521">
    <property type="entry name" value="tRNA_Mod/Golgi_Maint"/>
</dbReference>
<gene>
    <name evidence="14" type="ORF">LtaPh_3518500</name>
</gene>
<dbReference type="GO" id="GO:0016432">
    <property type="term" value="F:tRNA-uridine aminocarboxypropyltransferase activity"/>
    <property type="evidence" value="ECO:0007669"/>
    <property type="project" value="UniProtKB-EC"/>
</dbReference>
<evidence type="ECO:0000256" key="2">
    <source>
        <dbReference type="ARBA" id="ARBA00012386"/>
    </source>
</evidence>
<dbReference type="SMART" id="SM01144">
    <property type="entry name" value="DTW"/>
    <property type="match status" value="1"/>
</dbReference>
<evidence type="ECO:0000259" key="13">
    <source>
        <dbReference type="SMART" id="SM01144"/>
    </source>
</evidence>
<feature type="domain" description="DTW" evidence="13">
    <location>
        <begin position="137"/>
        <end position="302"/>
    </location>
</feature>
<comment type="catalytic activity">
    <reaction evidence="11">
        <text>a uridine in tRNA + S-adenosyl-L-methionine = a 3-[(3S)-3-amino-3-carboxypropyl]uridine in tRNA + S-methyl-5'-thioadenosine + H(+)</text>
        <dbReference type="Rhea" id="RHEA:62432"/>
        <dbReference type="Rhea" id="RHEA-COMP:13339"/>
        <dbReference type="Rhea" id="RHEA-COMP:16092"/>
        <dbReference type="ChEBI" id="CHEBI:15378"/>
        <dbReference type="ChEBI" id="CHEBI:17509"/>
        <dbReference type="ChEBI" id="CHEBI:59789"/>
        <dbReference type="ChEBI" id="CHEBI:65315"/>
        <dbReference type="ChEBI" id="CHEBI:82930"/>
        <dbReference type="EC" id="2.5.1.25"/>
    </reaction>
</comment>
<feature type="compositionally biased region" description="Polar residues" evidence="12">
    <location>
        <begin position="320"/>
        <end position="331"/>
    </location>
</feature>
<evidence type="ECO:0000256" key="4">
    <source>
        <dbReference type="ARBA" id="ARBA00022691"/>
    </source>
</evidence>
<evidence type="ECO:0000256" key="10">
    <source>
        <dbReference type="ARBA" id="ARBA00042508"/>
    </source>
</evidence>
<dbReference type="EMBL" id="BLBS01000056">
    <property type="protein sequence ID" value="GET92687.1"/>
    <property type="molecule type" value="Genomic_DNA"/>
</dbReference>
<keyword evidence="4" id="KW-0949">S-adenosyl-L-methionine</keyword>
<evidence type="ECO:0000256" key="8">
    <source>
        <dbReference type="ARBA" id="ARBA00038290"/>
    </source>
</evidence>
<dbReference type="GO" id="GO:0008033">
    <property type="term" value="P:tRNA processing"/>
    <property type="evidence" value="ECO:0007669"/>
    <property type="project" value="UniProtKB-KW"/>
</dbReference>
<keyword evidence="3" id="KW-0808">Transferase</keyword>
<dbReference type="InterPro" id="IPR005636">
    <property type="entry name" value="DTW"/>
</dbReference>
<dbReference type="EC" id="2.5.1.25" evidence="2"/>
<name>A0A640KYQ3_LEITA</name>
<evidence type="ECO:0000256" key="3">
    <source>
        <dbReference type="ARBA" id="ARBA00022679"/>
    </source>
</evidence>
<dbReference type="Pfam" id="PF03942">
    <property type="entry name" value="DTW"/>
    <property type="match status" value="1"/>
</dbReference>
<protein>
    <recommendedName>
        <fullName evidence="9">tRNA-uridine aminocarboxypropyltransferase 1</fullName>
        <ecNumber evidence="2">2.5.1.25</ecNumber>
    </recommendedName>
    <alternativeName>
        <fullName evidence="10">DTW domain-containing protein 1</fullName>
    </alternativeName>
</protein>
<keyword evidence="15" id="KW-1185">Reference proteome</keyword>
<dbReference type="VEuPathDB" id="TriTrypDB:LtaPh_3518500"/>
<proteinExistence type="inferred from homology"/>
<evidence type="ECO:0000256" key="7">
    <source>
        <dbReference type="ARBA" id="ARBA00037050"/>
    </source>
</evidence>
<evidence type="ECO:0000313" key="15">
    <source>
        <dbReference type="Proteomes" id="UP000419144"/>
    </source>
</evidence>
<dbReference type="Proteomes" id="UP000419144">
    <property type="component" value="Unassembled WGS sequence"/>
</dbReference>
<feature type="region of interest" description="Disordered" evidence="12">
    <location>
        <begin position="300"/>
        <end position="332"/>
    </location>
</feature>
<keyword evidence="5" id="KW-0819">tRNA processing</keyword>
<dbReference type="PANTHER" id="PTHR15627">
    <property type="entry name" value="NATURAL KILLER CELL-SPECIFIC ANTIGEN KLIP1"/>
    <property type="match status" value="1"/>
</dbReference>
<evidence type="ECO:0000256" key="12">
    <source>
        <dbReference type="SAM" id="MobiDB-lite"/>
    </source>
</evidence>
<dbReference type="GO" id="GO:0005634">
    <property type="term" value="C:nucleus"/>
    <property type="evidence" value="ECO:0007669"/>
    <property type="project" value="UniProtKB-SubCell"/>
</dbReference>
<accession>A0A640KYQ3</accession>
<comment type="function">
    <text evidence="7">Catalyzes the formation of 3-(3-amino-3-carboxypropyl)uridine (acp3U) at position 20 in the D-loop of several cytoplasmic tRNAs (acp3U(20)).</text>
</comment>
<dbReference type="AlphaFoldDB" id="A0A640KYQ3"/>
<evidence type="ECO:0000256" key="1">
    <source>
        <dbReference type="ARBA" id="ARBA00004123"/>
    </source>
</evidence>
<comment type="caution">
    <text evidence="14">The sequence shown here is derived from an EMBL/GenBank/DDBJ whole genome shotgun (WGS) entry which is preliminary data.</text>
</comment>
<evidence type="ECO:0000313" key="14">
    <source>
        <dbReference type="EMBL" id="GET92687.1"/>
    </source>
</evidence>
<evidence type="ECO:0000256" key="9">
    <source>
        <dbReference type="ARBA" id="ARBA00039242"/>
    </source>
</evidence>
<evidence type="ECO:0000256" key="11">
    <source>
        <dbReference type="ARBA" id="ARBA00048718"/>
    </source>
</evidence>
<keyword evidence="6" id="KW-0539">Nucleus</keyword>
<organism evidence="14 15">
    <name type="scientific">Leishmania tarentolae</name>
    <name type="common">Sauroleishmania tarentolae</name>
    <dbReference type="NCBI Taxonomy" id="5689"/>
    <lineage>
        <taxon>Eukaryota</taxon>
        <taxon>Discoba</taxon>
        <taxon>Euglenozoa</taxon>
        <taxon>Kinetoplastea</taxon>
        <taxon>Metakinetoplastina</taxon>
        <taxon>Trypanosomatida</taxon>
        <taxon>Trypanosomatidae</taxon>
        <taxon>Leishmaniinae</taxon>
        <taxon>Leishmania</taxon>
        <taxon>lizard Leishmania</taxon>
    </lineage>
</organism>
<comment type="subcellular location">
    <subcellularLocation>
        <location evidence="1">Nucleus</location>
    </subcellularLocation>
</comment>
<comment type="similarity">
    <text evidence="8">Belongs to the TDD superfamily. DTWD1 family.</text>
</comment>
<evidence type="ECO:0000256" key="5">
    <source>
        <dbReference type="ARBA" id="ARBA00022694"/>
    </source>
</evidence>
<evidence type="ECO:0000256" key="6">
    <source>
        <dbReference type="ARBA" id="ARBA00023242"/>
    </source>
</evidence>